<dbReference type="EMBL" id="AP018449">
    <property type="protein sequence ID" value="BBB90856.1"/>
    <property type="molecule type" value="Genomic_DNA"/>
</dbReference>
<sequence length="57" mass="6429">MPRTGFVRKQATAETTTQMGVCVYKQSYNETSNDWVKALQLKAAFRDAGGWCKPVRC</sequence>
<dbReference type="KEGG" id="mana:MAMMFC1_01523"/>
<proteinExistence type="predicted"/>
<protein>
    <submittedName>
        <fullName evidence="1">Uncharacterized protein</fullName>
    </submittedName>
</protein>
<keyword evidence="2" id="KW-1185">Reference proteome</keyword>
<accession>A0A348AIF8</accession>
<evidence type="ECO:0000313" key="1">
    <source>
        <dbReference type="EMBL" id="BBB90856.1"/>
    </source>
</evidence>
<name>A0A348AIF8_9FIRM</name>
<evidence type="ECO:0000313" key="2">
    <source>
        <dbReference type="Proteomes" id="UP000276437"/>
    </source>
</evidence>
<organism evidence="1 2">
    <name type="scientific">Methylomusa anaerophila</name>
    <dbReference type="NCBI Taxonomy" id="1930071"/>
    <lineage>
        <taxon>Bacteria</taxon>
        <taxon>Bacillati</taxon>
        <taxon>Bacillota</taxon>
        <taxon>Negativicutes</taxon>
        <taxon>Selenomonadales</taxon>
        <taxon>Sporomusaceae</taxon>
        <taxon>Methylomusa</taxon>
    </lineage>
</organism>
<dbReference type="AlphaFoldDB" id="A0A348AIF8"/>
<dbReference type="Proteomes" id="UP000276437">
    <property type="component" value="Chromosome"/>
</dbReference>
<reference evidence="1 2" key="1">
    <citation type="journal article" date="2018" name="Int. J. Syst. Evol. Microbiol.">
        <title>Methylomusa anaerophila gen. nov., sp. nov., an anaerobic methanol-utilizing bacterium isolated from a microbial fuel cell.</title>
        <authorList>
            <person name="Amano N."/>
            <person name="Yamamuro A."/>
            <person name="Miyahara M."/>
            <person name="Kouzuma A."/>
            <person name="Abe T."/>
            <person name="Watanabe K."/>
        </authorList>
    </citation>
    <scope>NUCLEOTIDE SEQUENCE [LARGE SCALE GENOMIC DNA]</scope>
    <source>
        <strain evidence="1 2">MMFC1</strain>
    </source>
</reference>
<gene>
    <name evidence="1" type="ORF">MAMMFC1_01523</name>
</gene>